<proteinExistence type="predicted"/>
<dbReference type="InterPro" id="IPR016177">
    <property type="entry name" value="DNA-bd_dom_sf"/>
</dbReference>
<comment type="caution">
    <text evidence="5">The sequence shown here is derived from an EMBL/GenBank/DDBJ whole genome shotgun (WGS) entry which is preliminary data.</text>
</comment>
<dbReference type="InterPro" id="IPR036955">
    <property type="entry name" value="AP2/ERF_dom_sf"/>
</dbReference>
<evidence type="ECO:0000259" key="4">
    <source>
        <dbReference type="PROSITE" id="PS51032"/>
    </source>
</evidence>
<dbReference type="EMBL" id="RJUF01000186">
    <property type="protein sequence ID" value="MCP9765695.1"/>
    <property type="molecule type" value="Genomic_DNA"/>
</dbReference>
<evidence type="ECO:0000313" key="5">
    <source>
        <dbReference type="EMBL" id="MCP9765695.1"/>
    </source>
</evidence>
<dbReference type="RefSeq" id="WP_255039409.1">
    <property type="nucleotide sequence ID" value="NZ_RJUF01000186.1"/>
</dbReference>
<evidence type="ECO:0000313" key="6">
    <source>
        <dbReference type="Proteomes" id="UP001204144"/>
    </source>
</evidence>
<organism evidence="5 6">
    <name type="scientific">Lacihabitans soyangensis</name>
    <dbReference type="NCBI Taxonomy" id="869394"/>
    <lineage>
        <taxon>Bacteria</taxon>
        <taxon>Pseudomonadati</taxon>
        <taxon>Bacteroidota</taxon>
        <taxon>Cytophagia</taxon>
        <taxon>Cytophagales</taxon>
        <taxon>Leadbetterellaceae</taxon>
        <taxon>Lacihabitans</taxon>
    </lineage>
</organism>
<name>A0AAE3H7N9_9BACT</name>
<gene>
    <name evidence="5" type="ORF">EGI31_22395</name>
</gene>
<keyword evidence="2" id="KW-0238">DNA-binding</keyword>
<evidence type="ECO:0000256" key="1">
    <source>
        <dbReference type="ARBA" id="ARBA00023015"/>
    </source>
</evidence>
<protein>
    <recommendedName>
        <fullName evidence="4">AP2/ERF domain-containing protein</fullName>
    </recommendedName>
</protein>
<accession>A0AAE3H7N9</accession>
<dbReference type="Gene3D" id="3.30.730.10">
    <property type="entry name" value="AP2/ERF domain"/>
    <property type="match status" value="1"/>
</dbReference>
<keyword evidence="1" id="KW-0805">Transcription regulation</keyword>
<dbReference type="GO" id="GO:0003700">
    <property type="term" value="F:DNA-binding transcription factor activity"/>
    <property type="evidence" value="ECO:0007669"/>
    <property type="project" value="InterPro"/>
</dbReference>
<dbReference type="SUPFAM" id="SSF54171">
    <property type="entry name" value="DNA-binding domain"/>
    <property type="match status" value="1"/>
</dbReference>
<evidence type="ECO:0000256" key="2">
    <source>
        <dbReference type="ARBA" id="ARBA00023125"/>
    </source>
</evidence>
<dbReference type="GO" id="GO:0003677">
    <property type="term" value="F:DNA binding"/>
    <property type="evidence" value="ECO:0007669"/>
    <property type="project" value="UniProtKB-KW"/>
</dbReference>
<sequence length="152" mass="17706">MTISIKEGCELLIDKEDYEKIKKLKISTTENTPGKPICRVFLKEQRKYKYLHQLILGPKENHQTAFFKDGNRMNCQRNNLSYVSKGTFSHIKSQTKGHTSRFRGVALKYIAQIKHEKRTYYLGSFNSELEAAMAYNKKAEQLFSDMAVLNKF</sequence>
<keyword evidence="3" id="KW-0804">Transcription</keyword>
<feature type="domain" description="AP2/ERF" evidence="4">
    <location>
        <begin position="94"/>
        <end position="152"/>
    </location>
</feature>
<dbReference type="InterPro" id="IPR001471">
    <property type="entry name" value="AP2/ERF_dom"/>
</dbReference>
<dbReference type="Proteomes" id="UP001204144">
    <property type="component" value="Unassembled WGS sequence"/>
</dbReference>
<evidence type="ECO:0000256" key="3">
    <source>
        <dbReference type="ARBA" id="ARBA00023163"/>
    </source>
</evidence>
<reference evidence="5 6" key="1">
    <citation type="submission" date="2018-11" db="EMBL/GenBank/DDBJ databases">
        <title>Novel bacteria species description.</title>
        <authorList>
            <person name="Han J.-H."/>
        </authorList>
    </citation>
    <scope>NUCLEOTIDE SEQUENCE [LARGE SCALE GENOMIC DNA]</scope>
    <source>
        <strain evidence="5 6">KCTC23259</strain>
    </source>
</reference>
<dbReference type="AlphaFoldDB" id="A0AAE3H7N9"/>
<keyword evidence="6" id="KW-1185">Reference proteome</keyword>
<dbReference type="PROSITE" id="PS51032">
    <property type="entry name" value="AP2_ERF"/>
    <property type="match status" value="1"/>
</dbReference>